<organism evidence="1 2">
    <name type="scientific">Streptomyces inusitatus</name>
    <dbReference type="NCBI Taxonomy" id="68221"/>
    <lineage>
        <taxon>Bacteria</taxon>
        <taxon>Bacillati</taxon>
        <taxon>Actinomycetota</taxon>
        <taxon>Actinomycetes</taxon>
        <taxon>Kitasatosporales</taxon>
        <taxon>Streptomycetaceae</taxon>
        <taxon>Streptomyces</taxon>
    </lineage>
</organism>
<dbReference type="Proteomes" id="UP000630936">
    <property type="component" value="Unassembled WGS sequence"/>
</dbReference>
<evidence type="ECO:0000313" key="1">
    <source>
        <dbReference type="EMBL" id="GGZ60776.1"/>
    </source>
</evidence>
<reference evidence="1" key="2">
    <citation type="submission" date="2020-09" db="EMBL/GenBank/DDBJ databases">
        <authorList>
            <person name="Sun Q."/>
            <person name="Ohkuma M."/>
        </authorList>
    </citation>
    <scope>NUCLEOTIDE SEQUENCE</scope>
    <source>
        <strain evidence="1">JCM 4988</strain>
    </source>
</reference>
<dbReference type="RefSeq" id="WP_190126709.1">
    <property type="nucleotide sequence ID" value="NZ_BMWG01000031.1"/>
</dbReference>
<dbReference type="AlphaFoldDB" id="A0A918V2K3"/>
<dbReference type="EMBL" id="BMWG01000031">
    <property type="protein sequence ID" value="GGZ60776.1"/>
    <property type="molecule type" value="Genomic_DNA"/>
</dbReference>
<accession>A0A918V2K3</accession>
<name>A0A918V2K3_9ACTN</name>
<keyword evidence="2" id="KW-1185">Reference proteome</keyword>
<reference evidence="1" key="1">
    <citation type="journal article" date="2014" name="Int. J. Syst. Evol. Microbiol.">
        <title>Complete genome sequence of Corynebacterium casei LMG S-19264T (=DSM 44701T), isolated from a smear-ripened cheese.</title>
        <authorList>
            <consortium name="US DOE Joint Genome Institute (JGI-PGF)"/>
            <person name="Walter F."/>
            <person name="Albersmeier A."/>
            <person name="Kalinowski J."/>
            <person name="Ruckert C."/>
        </authorList>
    </citation>
    <scope>NUCLEOTIDE SEQUENCE</scope>
    <source>
        <strain evidence="1">JCM 4988</strain>
    </source>
</reference>
<comment type="caution">
    <text evidence="1">The sequence shown here is derived from an EMBL/GenBank/DDBJ whole genome shotgun (WGS) entry which is preliminary data.</text>
</comment>
<protein>
    <submittedName>
        <fullName evidence="1">Uncharacterized protein</fullName>
    </submittedName>
</protein>
<proteinExistence type="predicted"/>
<gene>
    <name evidence="1" type="ORF">GCM10010387_63070</name>
</gene>
<sequence>MARFQMELRGTARAEWEAWAEPVDAVPEFTERIHGRGGDLVRYAGPGGPALLRHRGRGDVRLLALDDDLAVRAEAARGKGDADLPLHLPGPGVYQIQARGSWVIETREPV</sequence>
<evidence type="ECO:0000313" key="2">
    <source>
        <dbReference type="Proteomes" id="UP000630936"/>
    </source>
</evidence>